<dbReference type="OrthoDB" id="9816572at2"/>
<keyword evidence="7 10" id="KW-0472">Membrane</keyword>
<dbReference type="CDD" id="cd13123">
    <property type="entry name" value="MATE_MurJ_like"/>
    <property type="match status" value="1"/>
</dbReference>
<feature type="transmembrane region" description="Helical" evidence="10">
    <location>
        <begin position="84"/>
        <end position="116"/>
    </location>
</feature>
<evidence type="ECO:0000313" key="13">
    <source>
        <dbReference type="Proteomes" id="UP000285310"/>
    </source>
</evidence>
<keyword evidence="3 10" id="KW-0812">Transmembrane</keyword>
<evidence type="ECO:0000256" key="8">
    <source>
        <dbReference type="ARBA" id="ARBA00060041"/>
    </source>
</evidence>
<keyword evidence="10" id="KW-0997">Cell inner membrane</keyword>
<dbReference type="PANTHER" id="PTHR47019">
    <property type="entry name" value="LIPID II FLIPPASE MURJ"/>
    <property type="match status" value="1"/>
</dbReference>
<evidence type="ECO:0000256" key="5">
    <source>
        <dbReference type="ARBA" id="ARBA00022984"/>
    </source>
</evidence>
<proteinExistence type="inferred from homology"/>
<sequence length="526" mass="56651">MASSLVRSTTVVSGMTFISRILGFGRDVVLAVMFGAGPAMDAFLVAFKIPNFLRRLFAEGAFAQSFVPVLSATRDQESGDEVKALVSVVAGTLGVILMALTVIGVIAAPLLIYLFAPGFAENAAQFDLAVDLLRLTFPYLFFISLTALAGGVLNTYGHFAVPAVTPVLLNICLIGAAALLSPYFAEPTIGLAIGVFLAGVAQLVFQVPFLIRLDRLPRPRWGWANEKVRRILKLMLPIMFGSSIAQIMLLLDTIVASFLASGSVSWLYYADRLMEFPLGVFSIAIATVILPSLSARHAAKSTEAFSATLDWALKVLMVLGLPAMVGLFILAGPLVITLFNYRSFTTHDVWMSQYALMAYSLGFMGFSIVKVLVTGFFSREDSRTPVKCGVISMLSAMAMNLIFVGLFIWQGWSAPHAGLALAGSLGAFVNAGLLYLYLRRSAAYAPGAGWVALYLRIVLGCVIMAVVLHFGAADATTWMGREAWIRAAWLALWIVAGMAIYFVTLAATGLRPHHLRMATTADETAQ</sequence>
<dbReference type="FunCoup" id="A0A423PS06">
    <property type="interactions" value="340"/>
</dbReference>
<feature type="transmembrane region" description="Helical" evidence="10">
    <location>
        <begin position="356"/>
        <end position="377"/>
    </location>
</feature>
<name>A0A423PS06_9GAMM</name>
<dbReference type="NCBIfam" id="TIGR01695">
    <property type="entry name" value="murJ_mviN"/>
    <property type="match status" value="1"/>
</dbReference>
<reference evidence="12 13" key="1">
    <citation type="submission" date="2013-10" db="EMBL/GenBank/DDBJ databases">
        <title>Salinisphaera japonica YTM-1 Genome Sequencing.</title>
        <authorList>
            <person name="Lai Q."/>
            <person name="Li C."/>
            <person name="Shao Z."/>
        </authorList>
    </citation>
    <scope>NUCLEOTIDE SEQUENCE [LARGE SCALE GENOMIC DNA]</scope>
    <source>
        <strain evidence="12 13">YTM-1</strain>
    </source>
</reference>
<dbReference type="EMBL" id="AYKG01000022">
    <property type="protein sequence ID" value="ROO28396.1"/>
    <property type="molecule type" value="Genomic_DNA"/>
</dbReference>
<keyword evidence="10 11" id="KW-0813">Transport</keyword>
<dbReference type="GO" id="GO:0071555">
    <property type="term" value="P:cell wall organization"/>
    <property type="evidence" value="ECO:0007669"/>
    <property type="project" value="UniProtKB-UniRule"/>
</dbReference>
<comment type="function">
    <text evidence="8 10 11">Involved in peptidoglycan biosynthesis. Transports lipid-linked peptidoglycan precursors from the inner to the outer leaflet of the cytoplasmic membrane.</text>
</comment>
<dbReference type="GO" id="GO:0009252">
    <property type="term" value="P:peptidoglycan biosynthetic process"/>
    <property type="evidence" value="ECO:0007669"/>
    <property type="project" value="UniProtKB-UniRule"/>
</dbReference>
<evidence type="ECO:0000256" key="6">
    <source>
        <dbReference type="ARBA" id="ARBA00022989"/>
    </source>
</evidence>
<feature type="transmembrane region" description="Helical" evidence="10">
    <location>
        <begin position="280"/>
        <end position="299"/>
    </location>
</feature>
<organism evidence="12 13">
    <name type="scientific">Salinisphaera japonica YTM-1</name>
    <dbReference type="NCBI Taxonomy" id="1209778"/>
    <lineage>
        <taxon>Bacteria</taxon>
        <taxon>Pseudomonadati</taxon>
        <taxon>Pseudomonadota</taxon>
        <taxon>Gammaproteobacteria</taxon>
        <taxon>Salinisphaerales</taxon>
        <taxon>Salinisphaeraceae</taxon>
        <taxon>Salinisphaera</taxon>
    </lineage>
</organism>
<evidence type="ECO:0000313" key="12">
    <source>
        <dbReference type="EMBL" id="ROO28396.1"/>
    </source>
</evidence>
<dbReference type="InterPro" id="IPR004268">
    <property type="entry name" value="MurJ"/>
</dbReference>
<feature type="transmembrane region" description="Helical" evidence="10">
    <location>
        <begin position="136"/>
        <end position="155"/>
    </location>
</feature>
<feature type="transmembrane region" description="Helical" evidence="10">
    <location>
        <begin position="234"/>
        <end position="260"/>
    </location>
</feature>
<dbReference type="HAMAP" id="MF_02078">
    <property type="entry name" value="MurJ_MviN"/>
    <property type="match status" value="1"/>
</dbReference>
<dbReference type="GO" id="GO:0034204">
    <property type="term" value="P:lipid translocation"/>
    <property type="evidence" value="ECO:0007669"/>
    <property type="project" value="TreeGrafter"/>
</dbReference>
<dbReference type="GO" id="GO:0008360">
    <property type="term" value="P:regulation of cell shape"/>
    <property type="evidence" value="ECO:0007669"/>
    <property type="project" value="UniProtKB-UniRule"/>
</dbReference>
<feature type="transmembrane region" description="Helical" evidence="10">
    <location>
        <begin position="311"/>
        <end position="336"/>
    </location>
</feature>
<feature type="transmembrane region" description="Helical" evidence="10">
    <location>
        <begin position="167"/>
        <end position="185"/>
    </location>
</feature>
<keyword evidence="2 10" id="KW-1003">Cell membrane</keyword>
<feature type="transmembrane region" description="Helical" evidence="10">
    <location>
        <begin position="389"/>
        <end position="412"/>
    </location>
</feature>
<feature type="transmembrane region" description="Helical" evidence="10">
    <location>
        <begin position="28"/>
        <end position="47"/>
    </location>
</feature>
<dbReference type="AlphaFoldDB" id="A0A423PS06"/>
<dbReference type="PRINTS" id="PR01806">
    <property type="entry name" value="VIRFACTRMVIN"/>
</dbReference>
<feature type="transmembrane region" description="Helical" evidence="10">
    <location>
        <begin position="484"/>
        <end position="507"/>
    </location>
</feature>
<dbReference type="Pfam" id="PF03023">
    <property type="entry name" value="MurJ"/>
    <property type="match status" value="1"/>
</dbReference>
<evidence type="ECO:0000256" key="1">
    <source>
        <dbReference type="ARBA" id="ARBA00004651"/>
    </source>
</evidence>
<evidence type="ECO:0000256" key="10">
    <source>
        <dbReference type="HAMAP-Rule" id="MF_02078"/>
    </source>
</evidence>
<dbReference type="PIRSF" id="PIRSF002869">
    <property type="entry name" value="MviN"/>
    <property type="match status" value="1"/>
</dbReference>
<dbReference type="Proteomes" id="UP000285310">
    <property type="component" value="Unassembled WGS sequence"/>
</dbReference>
<dbReference type="UniPathway" id="UPA00219"/>
<keyword evidence="10 11" id="KW-0961">Cell wall biogenesis/degradation</keyword>
<protein>
    <recommendedName>
        <fullName evidence="10">Probable lipid II flippase MurJ</fullName>
    </recommendedName>
</protein>
<dbReference type="GO" id="GO:0015648">
    <property type="term" value="F:lipid-linked peptidoglycan transporter activity"/>
    <property type="evidence" value="ECO:0007669"/>
    <property type="project" value="UniProtKB-UniRule"/>
</dbReference>
<evidence type="ECO:0000256" key="2">
    <source>
        <dbReference type="ARBA" id="ARBA00022475"/>
    </source>
</evidence>
<accession>A0A423PS06</accession>
<dbReference type="PANTHER" id="PTHR47019:SF1">
    <property type="entry name" value="LIPID II FLIPPASE MURJ"/>
    <property type="match status" value="1"/>
</dbReference>
<keyword evidence="6 10" id="KW-1133">Transmembrane helix</keyword>
<keyword evidence="13" id="KW-1185">Reference proteome</keyword>
<evidence type="ECO:0000256" key="11">
    <source>
        <dbReference type="PIRNR" id="PIRNR002869"/>
    </source>
</evidence>
<evidence type="ECO:0000256" key="7">
    <source>
        <dbReference type="ARBA" id="ARBA00023136"/>
    </source>
</evidence>
<dbReference type="InParanoid" id="A0A423PS06"/>
<comment type="subcellular location">
    <subcellularLocation>
        <location evidence="10">Cell inner membrane</location>
        <topology evidence="10">Multi-pass membrane protein</topology>
    </subcellularLocation>
    <subcellularLocation>
        <location evidence="1">Cell membrane</location>
        <topology evidence="1">Multi-pass membrane protein</topology>
    </subcellularLocation>
</comment>
<feature type="transmembrane region" description="Helical" evidence="10">
    <location>
        <begin position="450"/>
        <end position="472"/>
    </location>
</feature>
<gene>
    <name evidence="10" type="primary">murJ</name>
    <name evidence="12" type="ORF">SAJA_08110</name>
</gene>
<keyword evidence="4 10" id="KW-0133">Cell shape</keyword>
<dbReference type="GO" id="GO:0005886">
    <property type="term" value="C:plasma membrane"/>
    <property type="evidence" value="ECO:0007669"/>
    <property type="project" value="UniProtKB-SubCell"/>
</dbReference>
<dbReference type="RefSeq" id="WP_123658137.1">
    <property type="nucleotide sequence ID" value="NZ_AYKG01000022.1"/>
</dbReference>
<evidence type="ECO:0000256" key="4">
    <source>
        <dbReference type="ARBA" id="ARBA00022960"/>
    </source>
</evidence>
<comment type="similarity">
    <text evidence="9 10 11">Belongs to the MurJ/MviN family.</text>
</comment>
<feature type="transmembrane region" description="Helical" evidence="10">
    <location>
        <begin position="418"/>
        <end position="438"/>
    </location>
</feature>
<dbReference type="InterPro" id="IPR051050">
    <property type="entry name" value="Lipid_II_flippase_MurJ/MviN"/>
</dbReference>
<evidence type="ECO:0000256" key="9">
    <source>
        <dbReference type="ARBA" id="ARBA00061532"/>
    </source>
</evidence>
<feature type="transmembrane region" description="Helical" evidence="10">
    <location>
        <begin position="191"/>
        <end position="213"/>
    </location>
</feature>
<evidence type="ECO:0000256" key="3">
    <source>
        <dbReference type="ARBA" id="ARBA00022692"/>
    </source>
</evidence>
<comment type="pathway">
    <text evidence="10">Cell wall biogenesis; peptidoglycan biosynthesis.</text>
</comment>
<keyword evidence="5 10" id="KW-0573">Peptidoglycan synthesis</keyword>
<comment type="caution">
    <text evidence="12">The sequence shown here is derived from an EMBL/GenBank/DDBJ whole genome shotgun (WGS) entry which is preliminary data.</text>
</comment>